<sequence>MVLKILLLDIESSPNTAHVWGLWQQNVSINQLMESSYVLCYAAKWLGQKDVLFDSVHQSRPKTMLKGIHGLLNDADAVVHYNGTKFDIPTLNKEFLLHHFNPPSPYKQIDLLRVVRSNFRFPSNKLDYVAQRLGLGKKHEHEGHELWVKCMNGDKDAWKRMEKYNIQDVVLLESLYGTLLPWIKSHPNHNLFLDGHHCPNCASTNLQKRGTAISTTGAYQRYQCRDCGTWSQGTKSMKKSAEVKYYG</sequence>
<proteinExistence type="predicted"/>
<dbReference type="Gene3D" id="3.30.420.10">
    <property type="entry name" value="Ribonuclease H-like superfamily/Ribonuclease H"/>
    <property type="match status" value="1"/>
</dbReference>
<dbReference type="EMBL" id="LR796655">
    <property type="protein sequence ID" value="CAB4157647.1"/>
    <property type="molecule type" value="Genomic_DNA"/>
</dbReference>
<evidence type="ECO:0000259" key="1">
    <source>
        <dbReference type="Pfam" id="PF13482"/>
    </source>
</evidence>
<dbReference type="InterPro" id="IPR012337">
    <property type="entry name" value="RNaseH-like_sf"/>
</dbReference>
<protein>
    <submittedName>
        <fullName evidence="2">Ribonuclease H-like domain containing protein</fullName>
    </submittedName>
</protein>
<evidence type="ECO:0000313" key="2">
    <source>
        <dbReference type="EMBL" id="CAB4157647.1"/>
    </source>
</evidence>
<accession>A0A6J5NFU6</accession>
<organism evidence="2">
    <name type="scientific">uncultured Caudovirales phage</name>
    <dbReference type="NCBI Taxonomy" id="2100421"/>
    <lineage>
        <taxon>Viruses</taxon>
        <taxon>Duplodnaviria</taxon>
        <taxon>Heunggongvirae</taxon>
        <taxon>Uroviricota</taxon>
        <taxon>Caudoviricetes</taxon>
        <taxon>Peduoviridae</taxon>
        <taxon>Maltschvirus</taxon>
        <taxon>Maltschvirus maltsch</taxon>
    </lineage>
</organism>
<dbReference type="InterPro" id="IPR036397">
    <property type="entry name" value="RNaseH_sf"/>
</dbReference>
<gene>
    <name evidence="2" type="ORF">UFOVP678_39</name>
</gene>
<dbReference type="InterPro" id="IPR038720">
    <property type="entry name" value="YprB_RNase_H-like_dom"/>
</dbReference>
<dbReference type="GO" id="GO:0003676">
    <property type="term" value="F:nucleic acid binding"/>
    <property type="evidence" value="ECO:0007669"/>
    <property type="project" value="InterPro"/>
</dbReference>
<dbReference type="Pfam" id="PF13482">
    <property type="entry name" value="RNase_H_2"/>
    <property type="match status" value="1"/>
</dbReference>
<dbReference type="SUPFAM" id="SSF53098">
    <property type="entry name" value="Ribonuclease H-like"/>
    <property type="match status" value="1"/>
</dbReference>
<reference evidence="2" key="1">
    <citation type="submission" date="2020-04" db="EMBL/GenBank/DDBJ databases">
        <authorList>
            <person name="Chiriac C."/>
            <person name="Salcher M."/>
            <person name="Ghai R."/>
            <person name="Kavagutti S V."/>
        </authorList>
    </citation>
    <scope>NUCLEOTIDE SEQUENCE</scope>
</reference>
<feature type="domain" description="YprB ribonuclease H-like" evidence="1">
    <location>
        <begin position="58"/>
        <end position="179"/>
    </location>
</feature>
<name>A0A6J5NFU6_9CAUD</name>